<keyword evidence="10" id="KW-0238">DNA-binding</keyword>
<feature type="domain" description="BRCT" evidence="15">
    <location>
        <begin position="15"/>
        <end position="102"/>
    </location>
</feature>
<feature type="region of interest" description="Disordered" evidence="14">
    <location>
        <begin position="1240"/>
        <end position="1265"/>
    </location>
</feature>
<dbReference type="SMART" id="SM00292">
    <property type="entry name" value="BRCT"/>
    <property type="match status" value="1"/>
</dbReference>
<evidence type="ECO:0000256" key="10">
    <source>
        <dbReference type="ARBA" id="ARBA00023125"/>
    </source>
</evidence>
<dbReference type="GO" id="GO:0003684">
    <property type="term" value="F:damaged DNA binding"/>
    <property type="evidence" value="ECO:0007669"/>
    <property type="project" value="InterPro"/>
</dbReference>
<evidence type="ECO:0000256" key="5">
    <source>
        <dbReference type="ARBA" id="ARBA00022679"/>
    </source>
</evidence>
<dbReference type="GO" id="GO:0042276">
    <property type="term" value="P:error-prone translesion synthesis"/>
    <property type="evidence" value="ECO:0007669"/>
    <property type="project" value="InterPro"/>
</dbReference>
<protein>
    <recommendedName>
        <fullName evidence="3">DNA repair protein REV1</fullName>
    </recommendedName>
</protein>
<dbReference type="InterPro" id="IPR036420">
    <property type="entry name" value="BRCT_dom_sf"/>
</dbReference>
<dbReference type="InterPro" id="IPR031991">
    <property type="entry name" value="Rev1_C"/>
</dbReference>
<comment type="caution">
    <text evidence="17">The sequence shown here is derived from an EMBL/GenBank/DDBJ whole genome shotgun (WGS) entry which is preliminary data.</text>
</comment>
<name>A0A433QP75_9FUNG</name>
<dbReference type="InterPro" id="IPR036775">
    <property type="entry name" value="DNA_pol_Y-fam_lit_finger_sf"/>
</dbReference>
<dbReference type="InterPro" id="IPR038401">
    <property type="entry name" value="Rev1_C_sf"/>
</dbReference>
<dbReference type="PANTHER" id="PTHR45990">
    <property type="entry name" value="DNA REPAIR PROTEIN REV1"/>
    <property type="match status" value="1"/>
</dbReference>
<dbReference type="InterPro" id="IPR043128">
    <property type="entry name" value="Rev_trsase/Diguanyl_cyclase"/>
</dbReference>
<dbReference type="CDD" id="cd17719">
    <property type="entry name" value="BRCT_Rev1"/>
    <property type="match status" value="1"/>
</dbReference>
<dbReference type="Gene3D" id="6.10.250.1630">
    <property type="match status" value="2"/>
</dbReference>
<evidence type="ECO:0000259" key="16">
    <source>
        <dbReference type="PROSITE" id="PS50173"/>
    </source>
</evidence>
<dbReference type="GO" id="GO:0046872">
    <property type="term" value="F:metal ion binding"/>
    <property type="evidence" value="ECO:0007669"/>
    <property type="project" value="UniProtKB-KW"/>
</dbReference>
<feature type="region of interest" description="Disordered" evidence="14">
    <location>
        <begin position="1126"/>
        <end position="1190"/>
    </location>
</feature>
<dbReference type="Gene3D" id="3.40.1170.60">
    <property type="match status" value="1"/>
</dbReference>
<evidence type="ECO:0000256" key="6">
    <source>
        <dbReference type="ARBA" id="ARBA00022695"/>
    </source>
</evidence>
<keyword evidence="12" id="KW-0539">Nucleus</keyword>
<dbReference type="Proteomes" id="UP000274822">
    <property type="component" value="Unassembled WGS sequence"/>
</dbReference>
<keyword evidence="9 13" id="KW-0460">Magnesium</keyword>
<comment type="subcellular location">
    <subcellularLocation>
        <location evidence="1">Nucleus</location>
    </subcellularLocation>
</comment>
<evidence type="ECO:0000256" key="12">
    <source>
        <dbReference type="ARBA" id="ARBA00023242"/>
    </source>
</evidence>
<evidence type="ECO:0000259" key="15">
    <source>
        <dbReference type="PROSITE" id="PS50172"/>
    </source>
</evidence>
<dbReference type="InterPro" id="IPR043502">
    <property type="entry name" value="DNA/RNA_pol_sf"/>
</dbReference>
<feature type="binding site" evidence="13">
    <location>
        <position position="458"/>
    </location>
    <ligand>
        <name>Mg(2+)</name>
        <dbReference type="ChEBI" id="CHEBI:18420"/>
        <label>1</label>
    </ligand>
</feature>
<dbReference type="Pfam" id="PF21999">
    <property type="entry name" value="IMS_HHH_1"/>
    <property type="match status" value="1"/>
</dbReference>
<feature type="compositionally biased region" description="Basic residues" evidence="14">
    <location>
        <begin position="1147"/>
        <end position="1157"/>
    </location>
</feature>
<gene>
    <name evidence="17" type="ORF">BC938DRAFT_477548</name>
</gene>
<feature type="compositionally biased region" description="Polar residues" evidence="14">
    <location>
        <begin position="145"/>
        <end position="157"/>
    </location>
</feature>
<feature type="binding site" evidence="13">
    <location>
        <position position="459"/>
    </location>
    <ligand>
        <name>Mg(2+)</name>
        <dbReference type="ChEBI" id="CHEBI:18420"/>
        <label>1</label>
    </ligand>
</feature>
<dbReference type="Gene3D" id="3.30.1490.100">
    <property type="entry name" value="DNA polymerase, Y-family, little finger domain"/>
    <property type="match status" value="1"/>
</dbReference>
<dbReference type="InterPro" id="IPR001357">
    <property type="entry name" value="BRCT_dom"/>
</dbReference>
<evidence type="ECO:0000256" key="3">
    <source>
        <dbReference type="ARBA" id="ARBA00020399"/>
    </source>
</evidence>
<evidence type="ECO:0000256" key="7">
    <source>
        <dbReference type="ARBA" id="ARBA00022723"/>
    </source>
</evidence>
<dbReference type="PIRSF" id="PIRSF036573">
    <property type="entry name" value="REV1"/>
    <property type="match status" value="1"/>
</dbReference>
<dbReference type="GO" id="GO:0005634">
    <property type="term" value="C:nucleus"/>
    <property type="evidence" value="ECO:0007669"/>
    <property type="project" value="UniProtKB-SubCell"/>
</dbReference>
<keyword evidence="4" id="KW-0237">DNA synthesis</keyword>
<keyword evidence="6" id="KW-0548">Nucleotidyltransferase</keyword>
<dbReference type="InterPro" id="IPR001126">
    <property type="entry name" value="UmuC"/>
</dbReference>
<dbReference type="InterPro" id="IPR012112">
    <property type="entry name" value="REV1"/>
</dbReference>
<keyword evidence="8" id="KW-0227">DNA damage</keyword>
<evidence type="ECO:0000256" key="13">
    <source>
        <dbReference type="PIRSR" id="PIRSR036573-2"/>
    </source>
</evidence>
<reference evidence="17 18" key="1">
    <citation type="journal article" date="2018" name="New Phytol.">
        <title>Phylogenomics of Endogonaceae and evolution of mycorrhizas within Mucoromycota.</title>
        <authorList>
            <person name="Chang Y."/>
            <person name="Desiro A."/>
            <person name="Na H."/>
            <person name="Sandor L."/>
            <person name="Lipzen A."/>
            <person name="Clum A."/>
            <person name="Barry K."/>
            <person name="Grigoriev I.V."/>
            <person name="Martin F.M."/>
            <person name="Stajich J.E."/>
            <person name="Smith M.E."/>
            <person name="Bonito G."/>
            <person name="Spatafora J.W."/>
        </authorList>
    </citation>
    <scope>NUCLEOTIDE SEQUENCE [LARGE SCALE GENOMIC DNA]</scope>
    <source>
        <strain evidence="17 18">AD002</strain>
    </source>
</reference>
<accession>A0A433QP75</accession>
<evidence type="ECO:0000313" key="17">
    <source>
        <dbReference type="EMBL" id="RUS31574.1"/>
    </source>
</evidence>
<evidence type="ECO:0000313" key="18">
    <source>
        <dbReference type="Proteomes" id="UP000274822"/>
    </source>
</evidence>
<comment type="cofactor">
    <cofactor evidence="13">
        <name>Mg(2+)</name>
        <dbReference type="ChEBI" id="CHEBI:18420"/>
    </cofactor>
    <text evidence="13">Binds 2 magnesium ions.</text>
</comment>
<dbReference type="SUPFAM" id="SSF56672">
    <property type="entry name" value="DNA/RNA polymerases"/>
    <property type="match status" value="1"/>
</dbReference>
<keyword evidence="18" id="KW-1185">Reference proteome</keyword>
<dbReference type="Gene3D" id="1.20.58.1280">
    <property type="entry name" value="DNA repair protein Rev1, C-terminal domain"/>
    <property type="match status" value="1"/>
</dbReference>
<evidence type="ECO:0000256" key="14">
    <source>
        <dbReference type="SAM" id="MobiDB-lite"/>
    </source>
</evidence>
<dbReference type="Gene3D" id="6.10.250.1490">
    <property type="match status" value="1"/>
</dbReference>
<dbReference type="Pfam" id="PF16727">
    <property type="entry name" value="REV1_C"/>
    <property type="match status" value="1"/>
</dbReference>
<evidence type="ECO:0000256" key="1">
    <source>
        <dbReference type="ARBA" id="ARBA00004123"/>
    </source>
</evidence>
<evidence type="ECO:0000256" key="8">
    <source>
        <dbReference type="ARBA" id="ARBA00022763"/>
    </source>
</evidence>
<dbReference type="InterPro" id="IPR053848">
    <property type="entry name" value="IMS_HHH_1"/>
</dbReference>
<evidence type="ECO:0000256" key="4">
    <source>
        <dbReference type="ARBA" id="ARBA00022634"/>
    </source>
</evidence>
<dbReference type="CDD" id="cd01701">
    <property type="entry name" value="PolY_Rev1"/>
    <property type="match status" value="1"/>
</dbReference>
<dbReference type="Pfam" id="PF11799">
    <property type="entry name" value="IMS_C"/>
    <property type="match status" value="1"/>
</dbReference>
<dbReference type="Gene3D" id="1.10.150.20">
    <property type="entry name" value="5' to 3' exonuclease, C-terminal subdomain"/>
    <property type="match status" value="1"/>
</dbReference>
<dbReference type="Pfam" id="PF14377">
    <property type="entry name" value="UBM"/>
    <property type="match status" value="3"/>
</dbReference>
<evidence type="ECO:0000256" key="9">
    <source>
        <dbReference type="ARBA" id="ARBA00022842"/>
    </source>
</evidence>
<proteinExistence type="inferred from homology"/>
<dbReference type="GO" id="GO:0070987">
    <property type="term" value="P:error-free translesion synthesis"/>
    <property type="evidence" value="ECO:0007669"/>
    <property type="project" value="TreeGrafter"/>
</dbReference>
<keyword evidence="7 13" id="KW-0479">Metal-binding</keyword>
<dbReference type="SUPFAM" id="SSF52113">
    <property type="entry name" value="BRCT domain"/>
    <property type="match status" value="1"/>
</dbReference>
<dbReference type="Pfam" id="PF00817">
    <property type="entry name" value="IMS"/>
    <property type="match status" value="1"/>
</dbReference>
<evidence type="ECO:0000256" key="2">
    <source>
        <dbReference type="ARBA" id="ARBA00010945"/>
    </source>
</evidence>
<evidence type="ECO:0000256" key="11">
    <source>
        <dbReference type="ARBA" id="ARBA00023204"/>
    </source>
</evidence>
<keyword evidence="5" id="KW-0808">Transferase</keyword>
<feature type="region of interest" description="Disordered" evidence="14">
    <location>
        <begin position="905"/>
        <end position="1014"/>
    </location>
</feature>
<dbReference type="PANTHER" id="PTHR45990:SF1">
    <property type="entry name" value="DNA REPAIR PROTEIN REV1"/>
    <property type="match status" value="1"/>
</dbReference>
<dbReference type="Gene3D" id="3.40.50.10190">
    <property type="entry name" value="BRCT domain"/>
    <property type="match status" value="1"/>
</dbReference>
<dbReference type="FunFam" id="3.40.50.10190:FF:000011">
    <property type="entry name" value="DNA repair protein REV1"/>
    <property type="match status" value="1"/>
</dbReference>
<dbReference type="SUPFAM" id="SSF100879">
    <property type="entry name" value="Lesion bypass DNA polymerase (Y-family), little finger domain"/>
    <property type="match status" value="1"/>
</dbReference>
<keyword evidence="11" id="KW-0234">DNA repair</keyword>
<dbReference type="Pfam" id="PF16589">
    <property type="entry name" value="BRCT_2"/>
    <property type="match status" value="1"/>
</dbReference>
<dbReference type="PROSITE" id="PS50172">
    <property type="entry name" value="BRCT"/>
    <property type="match status" value="1"/>
</dbReference>
<dbReference type="InterPro" id="IPR017961">
    <property type="entry name" value="DNA_pol_Y-fam_little_finger"/>
</dbReference>
<feature type="compositionally biased region" description="Low complexity" evidence="14">
    <location>
        <begin position="988"/>
        <end position="1004"/>
    </location>
</feature>
<sequence>MLIKSAARSQQTAEEYPQIFRGLSIHVNGYTNPPHAELKTMIVQRGGDFQHYLHKTKVTHIVATNLTNSKMKEFRNYKIVTPEWITESAKAGAVLPWMKYRLFNPQSSQKQLAFGTNATGGQEIPGKADLDDLNSTEPPKKLQDHSSAQTGGDQSQLSATKLHASDMTISPHAAVSLCSDIADAIVQTQVPVPQPAELWMDKPTIRVQTPSDANLARLNDNAINFNDSPPLPTIAQVPSASTLGQLPHLQEALLNNAALSPATTTPTKLTDTSRHPIAEKQSSSGHNLTRAILANDWNRMNSTLNPEFLDKYYSTSRLHYLSAWRTELKEITAKLQQQHAGRRREFGKSGIRTVMHVDFDCFFASVGIKERPHLVNMPVAVSHGQGTGAGKTSSDIASCNYVARKFGIKNGMPVGAARKLCPDLVVIPYEFEKYKAISQIFYEVLFNHADELQAVSVDEALVDVSSQITDPDAGQEEELAAAIRKEIKQRTGCDASIGIGRNILVARMATKKAKPNGHFYCKPADVAEFLAEQGVDDLPGVGWALSDKLEKKGIVKLKDMLQVSKAELQKEFGPKTGLMLYNFSRGVDDRPLTVEKPRQSVSVEVTWGVRFENQEQVEVSDNESPCRASFTKLVILTSNGNSHDPRYQKFVRDLSTEVSRRLRDTGTKAKSITFKVYQSIKKLSVQVRIHRFSMSTPPRTHLTLISLQMKVRKPDAKEAPKHLGHGSCDNFSKSTVLDAYTDDQDLIAGECLLMLRQLGFDPMEVRGIGIQLHKLDNEARKVKAGSSAIISGNQSTIAFQPTTALSVGSVTVSSGDEATTSSSHHEPLCLPAARGVVEMLFQPAERKAKDSLTASAATETLGLVSARPVMDIDESVFNELPLDIQREIKQQYNVRYMNHGNKIGDDKTETGCLPKPSSHTGFHVVQKPPEPARDAVATNTGKRKFEDGTPSVYDNNDFKTLLQPASKQPRRRLLQDEDDDEDDPKFLGVSSVSGSPNASSPSASQPELPPWSQLDPTALMAMPETMRNRILEAYGTKRGEGSERGGKGKKKVEVVGQGGAERAMIEVLPSPSQVCICERPRACMHIVTGRFVARRFNIHTHAHPSHSQIDESVLNELPTQVRKEIEGAYSRRGQPASKAVVAPRETPRKRGRGRPRGGGRVSDRGMPTLTQMGVGGGSDEKGRGEKDEEGLDSEFLLALPENIRKEVLDQHRQAKLHKRRQIEEKRAAEVAVEAAAHYKVPPKNQKSRQQSLGFNPVHCKPNLLGKREPDDVRALLREWTRSHPDEPEPEDAETVRRYVVGLVEARDLETAQVVLLYLLDLTAEMDVRWKLCVKGLVEEVNQAVRKGYGGSLKLG</sequence>
<dbReference type="PROSITE" id="PS50173">
    <property type="entry name" value="UMUC"/>
    <property type="match status" value="1"/>
</dbReference>
<dbReference type="EMBL" id="RBNJ01002816">
    <property type="protein sequence ID" value="RUS31574.1"/>
    <property type="molecule type" value="Genomic_DNA"/>
</dbReference>
<dbReference type="GO" id="GO:0017125">
    <property type="term" value="F:deoxycytidyl transferase activity"/>
    <property type="evidence" value="ECO:0007669"/>
    <property type="project" value="TreeGrafter"/>
</dbReference>
<feature type="binding site" evidence="13">
    <location>
        <position position="358"/>
    </location>
    <ligand>
        <name>Mg(2+)</name>
        <dbReference type="ChEBI" id="CHEBI:18420"/>
        <label>1</label>
    </ligand>
</feature>
<feature type="region of interest" description="Disordered" evidence="14">
    <location>
        <begin position="263"/>
        <end position="284"/>
    </location>
</feature>
<dbReference type="Gene3D" id="3.30.70.270">
    <property type="match status" value="1"/>
</dbReference>
<feature type="domain" description="UmuC" evidence="16">
    <location>
        <begin position="354"/>
        <end position="542"/>
    </location>
</feature>
<dbReference type="InterPro" id="IPR025527">
    <property type="entry name" value="HUWE1/Rev1_UBM"/>
</dbReference>
<organism evidence="17 18">
    <name type="scientific">Jimgerdemannia flammicorona</name>
    <dbReference type="NCBI Taxonomy" id="994334"/>
    <lineage>
        <taxon>Eukaryota</taxon>
        <taxon>Fungi</taxon>
        <taxon>Fungi incertae sedis</taxon>
        <taxon>Mucoromycota</taxon>
        <taxon>Mucoromycotina</taxon>
        <taxon>Endogonomycetes</taxon>
        <taxon>Endogonales</taxon>
        <taxon>Endogonaceae</taxon>
        <taxon>Jimgerdemannia</taxon>
    </lineage>
</organism>
<feature type="region of interest" description="Disordered" evidence="14">
    <location>
        <begin position="116"/>
        <end position="157"/>
    </location>
</feature>
<comment type="similarity">
    <text evidence="2">Belongs to the DNA polymerase type-Y family.</text>
</comment>
<dbReference type="GO" id="GO:0006281">
    <property type="term" value="P:DNA repair"/>
    <property type="evidence" value="ECO:0007669"/>
    <property type="project" value="UniProtKB-KW"/>
</dbReference>
<dbReference type="GO" id="GO:0003887">
    <property type="term" value="F:DNA-directed DNA polymerase activity"/>
    <property type="evidence" value="ECO:0007669"/>
    <property type="project" value="InterPro"/>
</dbReference>